<name>A0A1A9VH61_GLOAU</name>
<keyword evidence="4" id="KW-0493">Microtubule</keyword>
<feature type="coiled-coil region" evidence="11">
    <location>
        <begin position="761"/>
        <end position="827"/>
    </location>
</feature>
<dbReference type="Pfam" id="PF12775">
    <property type="entry name" value="AAA_7"/>
    <property type="match status" value="1"/>
</dbReference>
<dbReference type="VEuPathDB" id="VectorBase:GAUT037128"/>
<comment type="similarity">
    <text evidence="2">Belongs to the dynein heavy chain family.</text>
</comment>
<dbReference type="Gene3D" id="3.10.490.20">
    <property type="match status" value="1"/>
</dbReference>
<dbReference type="GO" id="GO:0005524">
    <property type="term" value="F:ATP binding"/>
    <property type="evidence" value="ECO:0007669"/>
    <property type="project" value="UniProtKB-KW"/>
</dbReference>
<dbReference type="Pfam" id="PF12780">
    <property type="entry name" value="AAA_8"/>
    <property type="match status" value="1"/>
</dbReference>
<evidence type="ECO:0000256" key="1">
    <source>
        <dbReference type="ARBA" id="ARBA00004245"/>
    </source>
</evidence>
<evidence type="ECO:0000256" key="3">
    <source>
        <dbReference type="ARBA" id="ARBA00022490"/>
    </source>
</evidence>
<feature type="domain" description="Dynein heavy chain AAA module D4" evidence="15">
    <location>
        <begin position="490"/>
        <end position="707"/>
    </location>
</feature>
<dbReference type="InterPro" id="IPR027417">
    <property type="entry name" value="P-loop_NTPase"/>
</dbReference>
<dbReference type="InterPro" id="IPR024317">
    <property type="entry name" value="Dynein_heavy_chain_D4_dom"/>
</dbReference>
<feature type="compositionally biased region" description="Low complexity" evidence="12">
    <location>
        <begin position="291"/>
        <end position="303"/>
    </location>
</feature>
<keyword evidence="19" id="KW-1185">Reference proteome</keyword>
<dbReference type="Gene3D" id="1.20.920.20">
    <property type="match status" value="1"/>
</dbReference>
<evidence type="ECO:0000259" key="13">
    <source>
        <dbReference type="Pfam" id="PF03028"/>
    </source>
</evidence>
<dbReference type="Proteomes" id="UP000078200">
    <property type="component" value="Unassembled WGS sequence"/>
</dbReference>
<keyword evidence="3" id="KW-0963">Cytoplasm</keyword>
<dbReference type="Pfam" id="PF12781">
    <property type="entry name" value="AAA_9"/>
    <property type="match status" value="1"/>
</dbReference>
<dbReference type="Pfam" id="PF12777">
    <property type="entry name" value="MT"/>
    <property type="match status" value="1"/>
</dbReference>
<organism evidence="18 19">
    <name type="scientific">Glossina austeni</name>
    <name type="common">Savannah tsetse fly</name>
    <dbReference type="NCBI Taxonomy" id="7395"/>
    <lineage>
        <taxon>Eukaryota</taxon>
        <taxon>Metazoa</taxon>
        <taxon>Ecdysozoa</taxon>
        <taxon>Arthropoda</taxon>
        <taxon>Hexapoda</taxon>
        <taxon>Insecta</taxon>
        <taxon>Pterygota</taxon>
        <taxon>Neoptera</taxon>
        <taxon>Endopterygota</taxon>
        <taxon>Diptera</taxon>
        <taxon>Brachycera</taxon>
        <taxon>Muscomorpha</taxon>
        <taxon>Hippoboscoidea</taxon>
        <taxon>Glossinidae</taxon>
        <taxon>Glossina</taxon>
    </lineage>
</organism>
<keyword evidence="9" id="KW-0505">Motor protein</keyword>
<keyword evidence="7" id="KW-0243">Dynein</keyword>
<accession>A0A1A9VH61</accession>
<evidence type="ECO:0000256" key="12">
    <source>
        <dbReference type="SAM" id="MobiDB-lite"/>
    </source>
</evidence>
<evidence type="ECO:0000256" key="11">
    <source>
        <dbReference type="SAM" id="Coils"/>
    </source>
</evidence>
<feature type="domain" description="Dynein heavy chain region D6 P-loop" evidence="13">
    <location>
        <begin position="1570"/>
        <end position="1679"/>
    </location>
</feature>
<evidence type="ECO:0000256" key="7">
    <source>
        <dbReference type="ARBA" id="ARBA00023017"/>
    </source>
</evidence>
<dbReference type="InterPro" id="IPR035706">
    <property type="entry name" value="AAA_9"/>
</dbReference>
<dbReference type="GO" id="GO:0030286">
    <property type="term" value="C:dynein complex"/>
    <property type="evidence" value="ECO:0007669"/>
    <property type="project" value="UniProtKB-KW"/>
</dbReference>
<dbReference type="InterPro" id="IPR024743">
    <property type="entry name" value="Dynein_HC_stalk"/>
</dbReference>
<sequence>MHYNITKFEFPDLLQSLIEEIYEPAISIPALARAGMMRTLMLKLRACGGPDLCIQSREQFTVNACQAALGFLPNERHNEFANWLFEKANVYLTANANHKAEMCYFSKANNSIQMYESDEQHNEHEALVQTAAVKMYLDNIHVLLEAPAASNSFLLVGPAGAAKTLLMRYAVQEMNGYDLLVINCSAQMTPAYVLHCVKQNCIAVSGVRGREYKPRQQRLVLFLKNLDLCYLDTWQCNAIVELLQQIVQRQGFYNVTDYTTARTTTTSTAAAATTTSTSSSTSSSIADKATNNASSRSNRGSGNINNNNNLEWINVSGLQICGSISETTASATANATLLKIAPRYLAINHRVRIANPSPADMLTVLQHNLEPLLVGRGGNGRSAAHFKGFTSQTVQYIAEGLMDFYTKALHCELLSIFRDRLSTTQDIEKFDAVLKQTLRKIKSNEKIYFVPKSLQIGSRLQTLQHDEWLEEVQKQITICNSENLVIDAPLTRELLEQTAKVVRLLARPQTHVLLVGSAGSRQFDSIYIAATMQQAKVHLLQANSGSYGLQEFCNDFKLAMQMAALDNQCTCLVVEHFWLNYAPQILRPIEALLEESETLDLFGDDLESLASSLKPNAQLEGYQDSMASYFMKRVHQNLHIIICLDSASPKLNEYFNNYPALQRKMELLFIKPISQNTYASLPKKYIENLSDMSTTDNNKVSIPRHFNEILDNFLNRGPPLRFYQLIKSYYFIYGKFYGNINKRLEKLQLGVDKLSSAYALVDSLKLNAAQQEEALAEKRQLANEALEMISATMRSANEQKSSMLELKQQTQISNEKLKQRQKEIRDELAEVEPILAEASAAVGQIKSEALSEVRSLRAPPDAIRDILEGVLRLMGIRDTSWNSMKTFLAKRGVKEDIRSLDPSRISPENSEAVQKLLNAKADSFVMKNAKRASAAAAPLAAWVKASVRYSKVIQSIKPLEREQAELQKNLQVAESEMQSLLSGLDDVDNRVKQLSAKLNAHTQEAVMLELKLEEARSRLQAAETLVQQLSAEYKTWNTQLEEYKETQKNLDTKSLMVALALNYLAHLPLQERSSTLNEITSELQRKEIFDLRKSLITEQEQIIWESMGLARDAQILENAALLIQILDLPYTSLSTPLLIDPTGTAVTWLKEYLHSQELAHELTTQNNPRLMYTLELAIRFGKILIIQDCQELRPTLLQVIMNRIYMKFNKRQLELGSKLIDLHENFQLVLVATNPKLSIAAETKAYITCLPFTVTAVGLTDQLMSDAIVKKDPSLEEKRIGLLRNEGTLLKQRIELEDKLLEELSNAQDDILKNEKLLKTLKEVKESSNFIDKSLRESAAIRETLLADYTELRELCKKAADFYIELTAIYEMSSMRFIQLFSSVLELYDLQDVKNAKKIKDNFFGQLVRETFQYLARALSRDRHLTLALFISRTAFKQRIRSQDWELFVTNFAAAADFSTSAENRRSQIMADVFNKEAVAKLEAWLQVQPELEGKLQLHNTNKWRNFVEGKSEELPVDNLTNFDKLLLVQILRSDLITRYMRLTTEELLGLTLEAIQQPTVEQLVAESSSNKPIIMVTQTENDPSFEIIALVSRLRGKDKYEEISIGRGMEKKALEIVKRAAELGQWVCIKNFHLVPDWLFELNKELDDFKKSEDFRLWLICESTQGFNEAIIYKYVKVLYECPSSIKQKAKKMLQNYAIAEQDRFILKEGKLMKIRVVLFLLLAVLQERRRFIPQGWSQRYEFGESDLNTALTLLKWLDPLTVNSRCDWRIMQKLIENTAFGGRINNSRDLKVLQKYLEEFLKNDSLSNRWAPFDGTVIIPTSQQWSDYGNALAKLPAQDEPHIFKLSKKSNTSREIDYAKGVLKELRIFHFGASSTDGENLQKIEQQIKPLLNLWKKLAGNNTLKKTVEEFHQIIDKSSQPWLVFISTELKLAANGYHSIHTTLLQVYNDLKSRQLYSNNVTLRTLANNQVPLSWQRIWSGPSTALDYLKAFMLRAQASEARFKTNQNSQFIDEIDLATVYNCDTLLAALKLKISKSLDKSCKHLIMESLVLSPSYAPPNRSEASHTQHLLIKPLLINGAVFINDSLVIASASNSGNKQRESEQSPEFLISFKENNKKNEENLSYSARAQMNKSGFIKLPLYNNVRRETLLCELDVPTNESADTVLLSGAALIVADY</sequence>
<dbReference type="Pfam" id="PF03028">
    <property type="entry name" value="Dynein_heavy"/>
    <property type="match status" value="1"/>
</dbReference>
<evidence type="ECO:0000256" key="4">
    <source>
        <dbReference type="ARBA" id="ARBA00022701"/>
    </source>
</evidence>
<evidence type="ECO:0000259" key="14">
    <source>
        <dbReference type="Pfam" id="PF12777"/>
    </source>
</evidence>
<feature type="domain" description="Dynein heavy chain AAA lid" evidence="17">
    <location>
        <begin position="1716"/>
        <end position="1850"/>
    </location>
</feature>
<evidence type="ECO:0000259" key="17">
    <source>
        <dbReference type="Pfam" id="PF18198"/>
    </source>
</evidence>
<dbReference type="GO" id="GO:0008569">
    <property type="term" value="F:minus-end-directed microtubule motor activity"/>
    <property type="evidence" value="ECO:0007669"/>
    <property type="project" value="InterPro"/>
</dbReference>
<keyword evidence="6" id="KW-0067">ATP-binding</keyword>
<dbReference type="InterPro" id="IPR043160">
    <property type="entry name" value="Dynein_C_barrel"/>
</dbReference>
<dbReference type="InterPro" id="IPR042219">
    <property type="entry name" value="AAA_lid_11_sf"/>
</dbReference>
<evidence type="ECO:0000313" key="19">
    <source>
        <dbReference type="Proteomes" id="UP000078200"/>
    </source>
</evidence>
<keyword evidence="8 11" id="KW-0175">Coiled coil</keyword>
<dbReference type="InterPro" id="IPR041658">
    <property type="entry name" value="AAA_lid_11"/>
</dbReference>
<dbReference type="SUPFAM" id="SSF52540">
    <property type="entry name" value="P-loop containing nucleoside triphosphate hydrolases"/>
    <property type="match status" value="1"/>
</dbReference>
<reference evidence="18" key="1">
    <citation type="submission" date="2020-05" db="UniProtKB">
        <authorList>
            <consortium name="EnsemblMetazoa"/>
        </authorList>
    </citation>
    <scope>IDENTIFICATION</scope>
    <source>
        <strain evidence="18">TTRI</strain>
    </source>
</reference>
<evidence type="ECO:0008006" key="20">
    <source>
        <dbReference type="Google" id="ProtNLM"/>
    </source>
</evidence>
<evidence type="ECO:0000256" key="9">
    <source>
        <dbReference type="ARBA" id="ARBA00023175"/>
    </source>
</evidence>
<keyword evidence="10" id="KW-0206">Cytoskeleton</keyword>
<dbReference type="PANTHER" id="PTHR45703">
    <property type="entry name" value="DYNEIN HEAVY CHAIN"/>
    <property type="match status" value="1"/>
</dbReference>
<feature type="coiled-coil region" evidence="11">
    <location>
        <begin position="956"/>
        <end position="1053"/>
    </location>
</feature>
<evidence type="ECO:0000313" key="18">
    <source>
        <dbReference type="EnsemblMetazoa" id="GAUT037128-PA"/>
    </source>
</evidence>
<dbReference type="Pfam" id="PF18198">
    <property type="entry name" value="AAA_lid_11"/>
    <property type="match status" value="1"/>
</dbReference>
<dbReference type="Gene3D" id="1.10.8.720">
    <property type="entry name" value="Region D6 of dynein motor"/>
    <property type="match status" value="1"/>
</dbReference>
<dbReference type="GO" id="GO:0005874">
    <property type="term" value="C:microtubule"/>
    <property type="evidence" value="ECO:0007669"/>
    <property type="project" value="UniProtKB-KW"/>
</dbReference>
<dbReference type="InterPro" id="IPR004273">
    <property type="entry name" value="Dynein_heavy_D6_P-loop"/>
</dbReference>
<dbReference type="Gene3D" id="6.10.140.1060">
    <property type="match status" value="1"/>
</dbReference>
<dbReference type="Gene3D" id="3.40.50.300">
    <property type="entry name" value="P-loop containing nucleotide triphosphate hydrolases"/>
    <property type="match status" value="4"/>
</dbReference>
<proteinExistence type="inferred from homology"/>
<evidence type="ECO:0000259" key="15">
    <source>
        <dbReference type="Pfam" id="PF12780"/>
    </source>
</evidence>
<evidence type="ECO:0000256" key="2">
    <source>
        <dbReference type="ARBA" id="ARBA00008887"/>
    </source>
</evidence>
<feature type="region of interest" description="Disordered" evidence="12">
    <location>
        <begin position="265"/>
        <end position="303"/>
    </location>
</feature>
<evidence type="ECO:0000256" key="10">
    <source>
        <dbReference type="ARBA" id="ARBA00023212"/>
    </source>
</evidence>
<feature type="domain" description="Dynein heavy chain coiled coil stalk" evidence="14">
    <location>
        <begin position="745"/>
        <end position="1077"/>
    </location>
</feature>
<keyword evidence="5" id="KW-0547">Nucleotide-binding</keyword>
<dbReference type="PANTHER" id="PTHR45703:SF22">
    <property type="entry name" value="DYNEIN CYTOPLASMIC 2 HEAVY CHAIN 1"/>
    <property type="match status" value="1"/>
</dbReference>
<dbReference type="FunFam" id="1.20.920.20:FF:000002">
    <property type="entry name" value="Cytoplasmic dynein 1 heavy chain"/>
    <property type="match status" value="1"/>
</dbReference>
<evidence type="ECO:0000259" key="16">
    <source>
        <dbReference type="Pfam" id="PF12781"/>
    </source>
</evidence>
<dbReference type="GO" id="GO:0007018">
    <property type="term" value="P:microtubule-based movement"/>
    <property type="evidence" value="ECO:0007669"/>
    <property type="project" value="InterPro"/>
</dbReference>
<dbReference type="EnsemblMetazoa" id="GAUT037128-RA">
    <property type="protein sequence ID" value="GAUT037128-PA"/>
    <property type="gene ID" value="GAUT037128"/>
</dbReference>
<dbReference type="GO" id="GO:0051959">
    <property type="term" value="F:dynein light intermediate chain binding"/>
    <property type="evidence" value="ECO:0007669"/>
    <property type="project" value="InterPro"/>
</dbReference>
<evidence type="ECO:0000256" key="5">
    <source>
        <dbReference type="ARBA" id="ARBA00022741"/>
    </source>
</evidence>
<protein>
    <recommendedName>
        <fullName evidence="20">Cytoplasmic dynein 2 heavy chain 1</fullName>
    </recommendedName>
</protein>
<feature type="compositionally biased region" description="Low complexity" evidence="12">
    <location>
        <begin position="265"/>
        <end position="284"/>
    </location>
</feature>
<comment type="subcellular location">
    <subcellularLocation>
        <location evidence="1">Cytoplasm</location>
        <location evidence="1">Cytoskeleton</location>
    </subcellularLocation>
</comment>
<evidence type="ECO:0000256" key="8">
    <source>
        <dbReference type="ARBA" id="ARBA00023054"/>
    </source>
</evidence>
<feature type="domain" description="Dynein heavy chain ATP-binding dynein motor region" evidence="16">
    <location>
        <begin position="1104"/>
        <end position="1329"/>
    </location>
</feature>
<dbReference type="InterPro" id="IPR026983">
    <property type="entry name" value="DHC"/>
</dbReference>
<dbReference type="STRING" id="7395.A0A1A9VH61"/>
<dbReference type="GO" id="GO:0045505">
    <property type="term" value="F:dynein intermediate chain binding"/>
    <property type="evidence" value="ECO:0007669"/>
    <property type="project" value="InterPro"/>
</dbReference>
<evidence type="ECO:0000256" key="6">
    <source>
        <dbReference type="ARBA" id="ARBA00022840"/>
    </source>
</evidence>